<dbReference type="EMBL" id="JBBPBK010000008">
    <property type="protein sequence ID" value="KAK9280276.1"/>
    <property type="molecule type" value="Genomic_DNA"/>
</dbReference>
<gene>
    <name evidence="1" type="ORF">L1049_013964</name>
</gene>
<reference evidence="1 2" key="1">
    <citation type="journal article" date="2024" name="Plant J.">
        <title>Genome sequences and population genomics reveal climatic adaptation and genomic divergence between two closely related sweetgum species.</title>
        <authorList>
            <person name="Xu W.Q."/>
            <person name="Ren C.Q."/>
            <person name="Zhang X.Y."/>
            <person name="Comes H.P."/>
            <person name="Liu X.H."/>
            <person name="Li Y.G."/>
            <person name="Kettle C.J."/>
            <person name="Jalonen R."/>
            <person name="Gaisberger H."/>
            <person name="Ma Y.Z."/>
            <person name="Qiu Y.X."/>
        </authorList>
    </citation>
    <scope>NUCLEOTIDE SEQUENCE [LARGE SCALE GENOMIC DNA]</scope>
    <source>
        <strain evidence="1">Hangzhou</strain>
    </source>
</reference>
<sequence length="133" mass="15438">MEDERESSSMRHKLKSTICFSCCPNRHETLEIFSKPRLIRSSSTWLKSTAGKLPEIREKCRNLISWIGKSWQPSAEFRYDPLSYALNFNEGYDDARVDEFPLRSFSTRLPASPPTAVVVQTKQTWHKKNGKIK</sequence>
<proteinExistence type="predicted"/>
<dbReference type="PANTHER" id="PTHR33168">
    <property type="entry name" value="STRESS INDUCED PROTEIN-RELATED"/>
    <property type="match status" value="1"/>
</dbReference>
<name>A0AAP0RR19_LIQFO</name>
<evidence type="ECO:0000313" key="2">
    <source>
        <dbReference type="Proteomes" id="UP001415857"/>
    </source>
</evidence>
<keyword evidence="2" id="KW-1185">Reference proteome</keyword>
<organism evidence="1 2">
    <name type="scientific">Liquidambar formosana</name>
    <name type="common">Formosan gum</name>
    <dbReference type="NCBI Taxonomy" id="63359"/>
    <lineage>
        <taxon>Eukaryota</taxon>
        <taxon>Viridiplantae</taxon>
        <taxon>Streptophyta</taxon>
        <taxon>Embryophyta</taxon>
        <taxon>Tracheophyta</taxon>
        <taxon>Spermatophyta</taxon>
        <taxon>Magnoliopsida</taxon>
        <taxon>eudicotyledons</taxon>
        <taxon>Gunneridae</taxon>
        <taxon>Pentapetalae</taxon>
        <taxon>Saxifragales</taxon>
        <taxon>Altingiaceae</taxon>
        <taxon>Liquidambar</taxon>
    </lineage>
</organism>
<dbReference type="AlphaFoldDB" id="A0AAP0RR19"/>
<accession>A0AAP0RR19</accession>
<dbReference type="Proteomes" id="UP001415857">
    <property type="component" value="Unassembled WGS sequence"/>
</dbReference>
<evidence type="ECO:0000313" key="1">
    <source>
        <dbReference type="EMBL" id="KAK9280276.1"/>
    </source>
</evidence>
<comment type="caution">
    <text evidence="1">The sequence shown here is derived from an EMBL/GenBank/DDBJ whole genome shotgun (WGS) entry which is preliminary data.</text>
</comment>
<protein>
    <submittedName>
        <fullName evidence="1">Uncharacterized protein</fullName>
    </submittedName>
</protein>